<reference evidence="1" key="2">
    <citation type="submission" date="2023-02" db="EMBL/GenBank/DDBJ databases">
        <authorList>
            <person name="Huang Y."/>
            <person name="Zhang Y."/>
            <person name="Zhang T."/>
            <person name="Wang J."/>
        </authorList>
    </citation>
    <scope>NUCLEOTIDE SEQUENCE</scope>
    <source>
        <strain evidence="1">KJ-1</strain>
    </source>
</reference>
<dbReference type="KEGG" id="aviv:LF296_11695"/>
<evidence type="ECO:0000313" key="2">
    <source>
        <dbReference type="Proteomes" id="UP001199528"/>
    </source>
</evidence>
<organism evidence="1 2">
    <name type="scientific">Acinetobacter vivianii</name>
    <dbReference type="NCBI Taxonomy" id="1776742"/>
    <lineage>
        <taxon>Bacteria</taxon>
        <taxon>Pseudomonadati</taxon>
        <taxon>Pseudomonadota</taxon>
        <taxon>Gammaproteobacteria</taxon>
        <taxon>Moraxellales</taxon>
        <taxon>Moraxellaceae</taxon>
        <taxon>Acinetobacter</taxon>
    </lineage>
</organism>
<dbReference type="AlphaFoldDB" id="A0AAJ6NGL6"/>
<dbReference type="Proteomes" id="UP001199528">
    <property type="component" value="Chromosome"/>
</dbReference>
<gene>
    <name evidence="1" type="ORF">LF296_11695</name>
</gene>
<dbReference type="RefSeq" id="WP_165569285.1">
    <property type="nucleotide sequence ID" value="NZ_CP085083.1"/>
</dbReference>
<name>A0AAJ6NGL6_9GAMM</name>
<sequence>MIKYIPDLDQEEETLITAKVDAALERLKKRMKVNRIIYLDKELKISLTFKVESHLRS</sequence>
<evidence type="ECO:0000313" key="1">
    <source>
        <dbReference type="EMBL" id="WDZ49991.1"/>
    </source>
</evidence>
<dbReference type="EMBL" id="CP085083">
    <property type="protein sequence ID" value="WDZ49991.1"/>
    <property type="molecule type" value="Genomic_DNA"/>
</dbReference>
<accession>A0AAJ6NGL6</accession>
<protein>
    <submittedName>
        <fullName evidence="1">Uncharacterized protein</fullName>
    </submittedName>
</protein>
<reference evidence="1" key="1">
    <citation type="journal article" date="2022" name="Front Environ Sci">
        <title>Complete genome sequence analysis of a novel alkane-degrading bacterial strain, Acinetobacter vivianii KJ-1, and its diesel degradation ability.</title>
        <authorList>
            <person name="Zhang Y."/>
            <person name="Song F."/>
            <person name="Wang J."/>
            <person name="Zhao Q."/>
            <person name="Zheng L."/>
            <person name="Wang Z."/>
            <person name="Zhang X."/>
            <person name="Gao Y."/>
            <person name="Chen G."/>
            <person name="Huang Y."/>
        </authorList>
    </citation>
    <scope>NUCLEOTIDE SEQUENCE</scope>
    <source>
        <strain evidence="1">KJ-1</strain>
    </source>
</reference>
<proteinExistence type="predicted"/>